<name>A0ACB8R010_9AGAM</name>
<organism evidence="1 2">
    <name type="scientific">Auriscalpium vulgare</name>
    <dbReference type="NCBI Taxonomy" id="40419"/>
    <lineage>
        <taxon>Eukaryota</taxon>
        <taxon>Fungi</taxon>
        <taxon>Dikarya</taxon>
        <taxon>Basidiomycota</taxon>
        <taxon>Agaricomycotina</taxon>
        <taxon>Agaricomycetes</taxon>
        <taxon>Russulales</taxon>
        <taxon>Auriscalpiaceae</taxon>
        <taxon>Auriscalpium</taxon>
    </lineage>
</organism>
<dbReference type="Proteomes" id="UP000814033">
    <property type="component" value="Unassembled WGS sequence"/>
</dbReference>
<proteinExistence type="predicted"/>
<comment type="caution">
    <text evidence="1">The sequence shown here is derived from an EMBL/GenBank/DDBJ whole genome shotgun (WGS) entry which is preliminary data.</text>
</comment>
<reference evidence="1" key="1">
    <citation type="submission" date="2021-02" db="EMBL/GenBank/DDBJ databases">
        <authorList>
            <consortium name="DOE Joint Genome Institute"/>
            <person name="Ahrendt S."/>
            <person name="Looney B.P."/>
            <person name="Miyauchi S."/>
            <person name="Morin E."/>
            <person name="Drula E."/>
            <person name="Courty P.E."/>
            <person name="Chicoki N."/>
            <person name="Fauchery L."/>
            <person name="Kohler A."/>
            <person name="Kuo A."/>
            <person name="Labutti K."/>
            <person name="Pangilinan J."/>
            <person name="Lipzen A."/>
            <person name="Riley R."/>
            <person name="Andreopoulos W."/>
            <person name="He G."/>
            <person name="Johnson J."/>
            <person name="Barry K.W."/>
            <person name="Grigoriev I.V."/>
            <person name="Nagy L."/>
            <person name="Hibbett D."/>
            <person name="Henrissat B."/>
            <person name="Matheny P.B."/>
            <person name="Labbe J."/>
            <person name="Martin F."/>
        </authorList>
    </citation>
    <scope>NUCLEOTIDE SEQUENCE</scope>
    <source>
        <strain evidence="1">FP105234-sp</strain>
    </source>
</reference>
<accession>A0ACB8R010</accession>
<reference evidence="1" key="2">
    <citation type="journal article" date="2022" name="New Phytol.">
        <title>Evolutionary transition to the ectomycorrhizal habit in the genomes of a hyperdiverse lineage of mushroom-forming fungi.</title>
        <authorList>
            <person name="Looney B."/>
            <person name="Miyauchi S."/>
            <person name="Morin E."/>
            <person name="Drula E."/>
            <person name="Courty P.E."/>
            <person name="Kohler A."/>
            <person name="Kuo A."/>
            <person name="LaButti K."/>
            <person name="Pangilinan J."/>
            <person name="Lipzen A."/>
            <person name="Riley R."/>
            <person name="Andreopoulos W."/>
            <person name="He G."/>
            <person name="Johnson J."/>
            <person name="Nolan M."/>
            <person name="Tritt A."/>
            <person name="Barry K.W."/>
            <person name="Grigoriev I.V."/>
            <person name="Nagy L.G."/>
            <person name="Hibbett D."/>
            <person name="Henrissat B."/>
            <person name="Matheny P.B."/>
            <person name="Labbe J."/>
            <person name="Martin F.M."/>
        </authorList>
    </citation>
    <scope>NUCLEOTIDE SEQUENCE</scope>
    <source>
        <strain evidence="1">FP105234-sp</strain>
    </source>
</reference>
<keyword evidence="2" id="KW-1185">Reference proteome</keyword>
<dbReference type="EMBL" id="MU277001">
    <property type="protein sequence ID" value="KAI0037393.1"/>
    <property type="molecule type" value="Genomic_DNA"/>
</dbReference>
<evidence type="ECO:0000313" key="2">
    <source>
        <dbReference type="Proteomes" id="UP000814033"/>
    </source>
</evidence>
<protein>
    <submittedName>
        <fullName evidence="1">Uncharacterized protein</fullName>
    </submittedName>
</protein>
<gene>
    <name evidence="1" type="ORF">FA95DRAFT_1614258</name>
</gene>
<sequence>MLPATKTTSGSPGSSDATAADSSDAIAADSSDATAADSCYATAANSGDAIAADSNDVTSNTNPAECSRGEEVVMPTEMADKGRDESSVAQTAAQEHARETGPERAVDGPESGAETAPAGKTKTGKTKGKAKRAPAKKPLPHGDPGKAATDAAIHLVIAAHARGLCVQRQINIIYDNPRIDSDCGSCSSCLPRPIPEPRPLPPIAAKQPVIPELEDKTYKYERPLVKDMDEVVAALERAAVTVRRKMPWRPEWIMLSARCFLDQDTLKLITPQFHLLRSLEDLEARLKGRWRYWEDAGPSLWEEVKVIGDDMRERLKKRQEGKRAQRVEQTDKAHAEKAQVAAEEVHAALEKVGLGNVRRVHLRLGPSVAAPTSPSAKSQEPDTDRAPARPSTPPQITAPIAAHTLSPPTHRRIGPVSPAHFYGHAAPSQKRRAVSRDSDVVAADVSPTRKAARTHYKQTAAETSRSSGSTVTHATLQGHSGNTRKENSSPPPKHTRRSSRRSKNTA</sequence>
<evidence type="ECO:0000313" key="1">
    <source>
        <dbReference type="EMBL" id="KAI0037393.1"/>
    </source>
</evidence>